<dbReference type="Proteomes" id="UP000274131">
    <property type="component" value="Unassembled WGS sequence"/>
</dbReference>
<keyword evidence="2" id="KW-1185">Reference proteome</keyword>
<protein>
    <submittedName>
        <fullName evidence="3">Paired domain-containing protein</fullName>
    </submittedName>
</protein>
<proteinExistence type="predicted"/>
<evidence type="ECO:0000313" key="1">
    <source>
        <dbReference type="EMBL" id="VDD85503.1"/>
    </source>
</evidence>
<dbReference type="WBParaSite" id="EVEC_0000092401-mRNA-1">
    <property type="protein sequence ID" value="EVEC_0000092401-mRNA-1"/>
    <property type="gene ID" value="EVEC_0000092401"/>
</dbReference>
<dbReference type="AlphaFoldDB" id="A0A0N4UU80"/>
<dbReference type="EMBL" id="UXUI01001814">
    <property type="protein sequence ID" value="VDD85503.1"/>
    <property type="molecule type" value="Genomic_DNA"/>
</dbReference>
<evidence type="ECO:0000313" key="3">
    <source>
        <dbReference type="WBParaSite" id="EVEC_0000092401-mRNA-1"/>
    </source>
</evidence>
<name>A0A0N4UU80_ENTVE</name>
<organism evidence="3">
    <name type="scientific">Enterobius vermicularis</name>
    <name type="common">Human pinworm</name>
    <dbReference type="NCBI Taxonomy" id="51028"/>
    <lineage>
        <taxon>Eukaryota</taxon>
        <taxon>Metazoa</taxon>
        <taxon>Ecdysozoa</taxon>
        <taxon>Nematoda</taxon>
        <taxon>Chromadorea</taxon>
        <taxon>Rhabditida</taxon>
        <taxon>Spirurina</taxon>
        <taxon>Oxyuridomorpha</taxon>
        <taxon>Oxyuroidea</taxon>
        <taxon>Oxyuridae</taxon>
        <taxon>Enterobius</taxon>
    </lineage>
</organism>
<evidence type="ECO:0000313" key="2">
    <source>
        <dbReference type="Proteomes" id="UP000274131"/>
    </source>
</evidence>
<accession>A0A0N4UU80</accession>
<reference evidence="3" key="1">
    <citation type="submission" date="2017-02" db="UniProtKB">
        <authorList>
            <consortium name="WormBaseParasite"/>
        </authorList>
    </citation>
    <scope>IDENTIFICATION</scope>
</reference>
<sequence>MKEIDDDALEECFFRIAVGETLSVVANKFGLTTSGVARRVSKMLRILNHPDNCLEDEPQPYLRYPDYGMGIPEWIREKRDIYLARLKRRRASRSLGVDTPIPTDWVVPLGQASYVEPRWTPELDALLGTVSDPTLAKQLNCSSATVRNRRLTLKINPFDAPKWSPPAPRDHKSRA</sequence>
<gene>
    <name evidence="1" type="ORF">EVEC_LOCUS646</name>
</gene>
<reference evidence="1 2" key="2">
    <citation type="submission" date="2018-10" db="EMBL/GenBank/DDBJ databases">
        <authorList>
            <consortium name="Pathogen Informatics"/>
        </authorList>
    </citation>
    <scope>NUCLEOTIDE SEQUENCE [LARGE SCALE GENOMIC DNA]</scope>
</reference>